<dbReference type="SUPFAM" id="SSF81321">
    <property type="entry name" value="Family A G protein-coupled receptor-like"/>
    <property type="match status" value="1"/>
</dbReference>
<dbReference type="WBParaSite" id="Pan_g9718.t1">
    <property type="protein sequence ID" value="Pan_g9718.t1"/>
    <property type="gene ID" value="Pan_g9718"/>
</dbReference>
<feature type="transmembrane region" description="Helical" evidence="1">
    <location>
        <begin position="199"/>
        <end position="223"/>
    </location>
</feature>
<proteinExistence type="predicted"/>
<evidence type="ECO:0000313" key="2">
    <source>
        <dbReference type="Proteomes" id="UP000492821"/>
    </source>
</evidence>
<keyword evidence="2" id="KW-1185">Reference proteome</keyword>
<reference evidence="3" key="2">
    <citation type="submission" date="2020-10" db="UniProtKB">
        <authorList>
            <consortium name="WormBaseParasite"/>
        </authorList>
    </citation>
    <scope>IDENTIFICATION</scope>
</reference>
<keyword evidence="1" id="KW-0472">Membrane</keyword>
<keyword evidence="1" id="KW-1133">Transmembrane helix</keyword>
<dbReference type="PANTHER" id="PTHR22943:SF248">
    <property type="entry name" value="SEVEN TM RECEPTOR"/>
    <property type="match status" value="1"/>
</dbReference>
<organism evidence="2 3">
    <name type="scientific">Panagrellus redivivus</name>
    <name type="common">Microworm</name>
    <dbReference type="NCBI Taxonomy" id="6233"/>
    <lineage>
        <taxon>Eukaryota</taxon>
        <taxon>Metazoa</taxon>
        <taxon>Ecdysozoa</taxon>
        <taxon>Nematoda</taxon>
        <taxon>Chromadorea</taxon>
        <taxon>Rhabditida</taxon>
        <taxon>Tylenchina</taxon>
        <taxon>Panagrolaimomorpha</taxon>
        <taxon>Panagrolaimoidea</taxon>
        <taxon>Panagrolaimidae</taxon>
        <taxon>Panagrellus</taxon>
    </lineage>
</organism>
<keyword evidence="1" id="KW-0812">Transmembrane</keyword>
<dbReference type="AlphaFoldDB" id="A0A7E4WCY0"/>
<reference evidence="2" key="1">
    <citation type="journal article" date="2013" name="Genetics">
        <title>The draft genome and transcriptome of Panagrellus redivivus are shaped by the harsh demands of a free-living lifestyle.</title>
        <authorList>
            <person name="Srinivasan J."/>
            <person name="Dillman A.R."/>
            <person name="Macchietto M.G."/>
            <person name="Heikkinen L."/>
            <person name="Lakso M."/>
            <person name="Fracchia K.M."/>
            <person name="Antoshechkin I."/>
            <person name="Mortazavi A."/>
            <person name="Wong G."/>
            <person name="Sternberg P.W."/>
        </authorList>
    </citation>
    <scope>NUCLEOTIDE SEQUENCE [LARGE SCALE GENOMIC DNA]</scope>
    <source>
        <strain evidence="2">MT8872</strain>
    </source>
</reference>
<feature type="transmembrane region" description="Helical" evidence="1">
    <location>
        <begin position="49"/>
        <end position="70"/>
    </location>
</feature>
<evidence type="ECO:0000313" key="3">
    <source>
        <dbReference type="WBParaSite" id="Pan_g9718.t1"/>
    </source>
</evidence>
<feature type="transmembrane region" description="Helical" evidence="1">
    <location>
        <begin position="229"/>
        <end position="248"/>
    </location>
</feature>
<dbReference type="Pfam" id="PF10317">
    <property type="entry name" value="7TM_GPCR_Srd"/>
    <property type="match status" value="1"/>
</dbReference>
<feature type="transmembrane region" description="Helical" evidence="1">
    <location>
        <begin position="90"/>
        <end position="114"/>
    </location>
</feature>
<accession>A0A7E4WCY0</accession>
<dbReference type="PANTHER" id="PTHR22943">
    <property type="entry name" value="7-TRANSMEMBRANE DOMAIN RECEPTOR C.ELEGANS"/>
    <property type="match status" value="1"/>
</dbReference>
<evidence type="ECO:0000256" key="1">
    <source>
        <dbReference type="SAM" id="Phobius"/>
    </source>
</evidence>
<protein>
    <submittedName>
        <fullName evidence="3">G_PROTEIN_RECEP_F1_2 domain-containing protein</fullName>
    </submittedName>
</protein>
<feature type="transmembrane region" description="Helical" evidence="1">
    <location>
        <begin position="148"/>
        <end position="169"/>
    </location>
</feature>
<feature type="transmembrane region" description="Helical" evidence="1">
    <location>
        <begin position="7"/>
        <end position="29"/>
    </location>
</feature>
<dbReference type="Proteomes" id="UP000492821">
    <property type="component" value="Unassembled WGS sequence"/>
</dbReference>
<dbReference type="InterPro" id="IPR019421">
    <property type="entry name" value="7TM_GPCR_serpentine_rcpt_Srd"/>
</dbReference>
<sequence length="298" mass="33471">MKPFSNLIIQTIVVDMTASVFMTLFQLVSEVNDGIVFHGSGNPWLPWPGQWRCSPITVFAIVNNVSFWSVPIQAMYRYIVIVRKRQISQWFPLIIFLTVALFISGVTFPAAFLANTSSTSLDRLQLMGFWKGEDTGVLCTLDVLSWPVFTYLLGELILGNIGISSLMWFTKRLNHTLYSDQMHFSSKTKQAHKEISRKLYIQAAIPSVMNVFLVGICVCVFFVPDYYGGLLVALLLPYPWIVVINPIVTLCCIKQYRNVVVGVFKGRGMHTKSNLSHSHPSKAVTTAVMYGNGNNVTN</sequence>
<name>A0A7E4WCY0_PANRE</name>